<accession>A0AAD5V7R5</accession>
<evidence type="ECO:0000313" key="2">
    <source>
        <dbReference type="EMBL" id="KAJ3486642.1"/>
    </source>
</evidence>
<gene>
    <name evidence="2" type="ORF">NLI96_g4103</name>
</gene>
<dbReference type="Gene3D" id="1.10.30.10">
    <property type="entry name" value="High mobility group box domain"/>
    <property type="match status" value="1"/>
</dbReference>
<dbReference type="AlphaFoldDB" id="A0AAD5V7R5"/>
<feature type="domain" description="HMG box" evidence="1">
    <location>
        <begin position="13"/>
        <end position="73"/>
    </location>
</feature>
<sequence length="182" mass="20888">MPASSRRETTHRPPKNSWFAFKGALSAALRTMNCTINNQRVYNSAASVLWNALPEDQKVPFIKTFEKERILFKERGGRIARKPRPSIGFYDDRKILLTSPYKVNGHGNVDSVLCLVLHPDRIPRPQQPTRTRSHMVTLSEMEVLVHHLMTQTAFMLKVQFIIFHKVCLDNETLFSVSTTPNI</sequence>
<evidence type="ECO:0000259" key="1">
    <source>
        <dbReference type="Pfam" id="PF00505"/>
    </source>
</evidence>
<dbReference type="EMBL" id="JANAWD010000115">
    <property type="protein sequence ID" value="KAJ3486642.1"/>
    <property type="molecule type" value="Genomic_DNA"/>
</dbReference>
<protein>
    <recommendedName>
        <fullName evidence="1">HMG box domain-containing protein</fullName>
    </recommendedName>
</protein>
<keyword evidence="3" id="KW-1185">Reference proteome</keyword>
<dbReference type="Proteomes" id="UP001212997">
    <property type="component" value="Unassembled WGS sequence"/>
</dbReference>
<organism evidence="2 3">
    <name type="scientific">Meripilus lineatus</name>
    <dbReference type="NCBI Taxonomy" id="2056292"/>
    <lineage>
        <taxon>Eukaryota</taxon>
        <taxon>Fungi</taxon>
        <taxon>Dikarya</taxon>
        <taxon>Basidiomycota</taxon>
        <taxon>Agaricomycotina</taxon>
        <taxon>Agaricomycetes</taxon>
        <taxon>Polyporales</taxon>
        <taxon>Meripilaceae</taxon>
        <taxon>Meripilus</taxon>
    </lineage>
</organism>
<dbReference type="InterPro" id="IPR036910">
    <property type="entry name" value="HMG_box_dom_sf"/>
</dbReference>
<dbReference type="InterPro" id="IPR009071">
    <property type="entry name" value="HMG_box_dom"/>
</dbReference>
<reference evidence="2" key="1">
    <citation type="submission" date="2022-07" db="EMBL/GenBank/DDBJ databases">
        <title>Genome Sequence of Physisporinus lineatus.</title>
        <authorList>
            <person name="Buettner E."/>
        </authorList>
    </citation>
    <scope>NUCLEOTIDE SEQUENCE</scope>
    <source>
        <strain evidence="2">VT162</strain>
    </source>
</reference>
<comment type="caution">
    <text evidence="2">The sequence shown here is derived from an EMBL/GenBank/DDBJ whole genome shotgun (WGS) entry which is preliminary data.</text>
</comment>
<evidence type="ECO:0000313" key="3">
    <source>
        <dbReference type="Proteomes" id="UP001212997"/>
    </source>
</evidence>
<name>A0AAD5V7R5_9APHY</name>
<proteinExistence type="predicted"/>
<dbReference type="SUPFAM" id="SSF47095">
    <property type="entry name" value="HMG-box"/>
    <property type="match status" value="1"/>
</dbReference>
<dbReference type="Pfam" id="PF00505">
    <property type="entry name" value="HMG_box"/>
    <property type="match status" value="1"/>
</dbReference>